<comment type="caution">
    <text evidence="5">The sequence shown here is derived from an EMBL/GenBank/DDBJ whole genome shotgun (WGS) entry which is preliminary data.</text>
</comment>
<dbReference type="SMART" id="SM00354">
    <property type="entry name" value="HTH_LACI"/>
    <property type="match status" value="1"/>
</dbReference>
<dbReference type="PANTHER" id="PTHR30146:SF153">
    <property type="entry name" value="LACTOSE OPERON REPRESSOR"/>
    <property type="match status" value="1"/>
</dbReference>
<dbReference type="InterPro" id="IPR046335">
    <property type="entry name" value="LacI/GalR-like_sensor"/>
</dbReference>
<feature type="domain" description="HTH lacI-type" evidence="4">
    <location>
        <begin position="7"/>
        <end position="58"/>
    </location>
</feature>
<evidence type="ECO:0000256" key="3">
    <source>
        <dbReference type="ARBA" id="ARBA00023163"/>
    </source>
</evidence>
<evidence type="ECO:0000259" key="4">
    <source>
        <dbReference type="PROSITE" id="PS50932"/>
    </source>
</evidence>
<dbReference type="InterPro" id="IPR000843">
    <property type="entry name" value="HTH_LacI"/>
</dbReference>
<dbReference type="Gene3D" id="3.40.50.2300">
    <property type="match status" value="2"/>
</dbReference>
<organism evidence="5 6">
    <name type="scientific">Microbacterium ureisolvens</name>
    <dbReference type="NCBI Taxonomy" id="2781186"/>
    <lineage>
        <taxon>Bacteria</taxon>
        <taxon>Bacillati</taxon>
        <taxon>Actinomycetota</taxon>
        <taxon>Actinomycetes</taxon>
        <taxon>Micrococcales</taxon>
        <taxon>Microbacteriaceae</taxon>
        <taxon>Microbacterium</taxon>
    </lineage>
</organism>
<dbReference type="InterPro" id="IPR010982">
    <property type="entry name" value="Lambda_DNA-bd_dom_sf"/>
</dbReference>
<protein>
    <submittedName>
        <fullName evidence="5">Substrate-binding domain-containing protein</fullName>
    </submittedName>
</protein>
<keyword evidence="3" id="KW-0804">Transcription</keyword>
<dbReference type="CDD" id="cd01392">
    <property type="entry name" value="HTH_LacI"/>
    <property type="match status" value="1"/>
</dbReference>
<keyword evidence="1" id="KW-0805">Transcription regulation</keyword>
<dbReference type="Gene3D" id="1.10.260.40">
    <property type="entry name" value="lambda repressor-like DNA-binding domains"/>
    <property type="match status" value="1"/>
</dbReference>
<dbReference type="PROSITE" id="PS00356">
    <property type="entry name" value="HTH_LACI_1"/>
    <property type="match status" value="1"/>
</dbReference>
<evidence type="ECO:0000256" key="1">
    <source>
        <dbReference type="ARBA" id="ARBA00023015"/>
    </source>
</evidence>
<dbReference type="PROSITE" id="PS50932">
    <property type="entry name" value="HTH_LACI_2"/>
    <property type="match status" value="1"/>
</dbReference>
<evidence type="ECO:0000313" key="6">
    <source>
        <dbReference type="Proteomes" id="UP000777440"/>
    </source>
</evidence>
<dbReference type="Pfam" id="PF13377">
    <property type="entry name" value="Peripla_BP_3"/>
    <property type="match status" value="1"/>
</dbReference>
<dbReference type="PANTHER" id="PTHR30146">
    <property type="entry name" value="LACI-RELATED TRANSCRIPTIONAL REPRESSOR"/>
    <property type="match status" value="1"/>
</dbReference>
<dbReference type="InterPro" id="IPR028082">
    <property type="entry name" value="Peripla_BP_I"/>
</dbReference>
<evidence type="ECO:0000313" key="5">
    <source>
        <dbReference type="EMBL" id="MBW9109137.1"/>
    </source>
</evidence>
<keyword evidence="2" id="KW-0238">DNA-binding</keyword>
<dbReference type="EMBL" id="JAEUAX010000002">
    <property type="protein sequence ID" value="MBW9109137.1"/>
    <property type="molecule type" value="Genomic_DNA"/>
</dbReference>
<evidence type="ECO:0000256" key="2">
    <source>
        <dbReference type="ARBA" id="ARBA00023125"/>
    </source>
</evidence>
<dbReference type="SUPFAM" id="SSF47413">
    <property type="entry name" value="lambda repressor-like DNA-binding domains"/>
    <property type="match status" value="1"/>
</dbReference>
<keyword evidence="6" id="KW-1185">Reference proteome</keyword>
<proteinExistence type="predicted"/>
<dbReference type="SUPFAM" id="SSF53822">
    <property type="entry name" value="Periplasmic binding protein-like I"/>
    <property type="match status" value="1"/>
</dbReference>
<name>A0ABS7HUV7_9MICO</name>
<reference evidence="5 6" key="1">
    <citation type="journal article" date="2021" name="MBio">
        <title>Poor Competitiveness of Bradyrhizobium in Pigeon Pea Root Colonization in Indian Soils.</title>
        <authorList>
            <person name="Chalasani D."/>
            <person name="Basu A."/>
            <person name="Pullabhotla S.V.S.R.N."/>
            <person name="Jorrin B."/>
            <person name="Neal A.L."/>
            <person name="Poole P.S."/>
            <person name="Podile A.R."/>
            <person name="Tkacz A."/>
        </authorList>
    </citation>
    <scope>NUCLEOTIDE SEQUENCE [LARGE SCALE GENOMIC DNA]</scope>
    <source>
        <strain evidence="5 6">HU12</strain>
    </source>
</reference>
<accession>A0ABS7HUV7</accession>
<sequence>MAETRRVTLHEIAAQTGVSVTTISKVLNGAADVSSATRELVEDQLRTSGYRRRRSAQRREYIEVVLPALGGDWALAVIEGVRESAAKVGMAVSISVSGDRYAPGPEWLDAVIRRRPTGIILLFADVPADGRAALKARGIPFVIIDPAGDPAPGIPSVGSANWSGGVAATRHLLELGHRRIAAITGPEQVMCSLARLDGYRAAMRSAGAPVEPEWIRFGDFQRDGGERHGAALLRLADPPTAIFAGNDLQALGVLHAAAAAGVAVPRDLSVVGFDDLPIAELASPRLTTIRQPLPEMAEQATRLVLESLENPTSDVTRVELATSLVVRDSTAPPAQSV</sequence>
<gene>
    <name evidence="5" type="ORF">JNB61_05095</name>
</gene>
<dbReference type="Proteomes" id="UP000777440">
    <property type="component" value="Unassembled WGS sequence"/>
</dbReference>
<dbReference type="Pfam" id="PF00356">
    <property type="entry name" value="LacI"/>
    <property type="match status" value="1"/>
</dbReference>